<protein>
    <submittedName>
        <fullName evidence="1">Kinase</fullName>
    </submittedName>
</protein>
<dbReference type="Proteomes" id="UP000186039">
    <property type="component" value="Unassembled WGS sequence"/>
</dbReference>
<proteinExistence type="predicted"/>
<dbReference type="EMBL" id="MJMH01000175">
    <property type="protein sequence ID" value="OLQ91080.1"/>
    <property type="molecule type" value="Genomic_DNA"/>
</dbReference>
<dbReference type="Pfam" id="PF13671">
    <property type="entry name" value="AAA_33"/>
    <property type="match status" value="1"/>
</dbReference>
<dbReference type="RefSeq" id="WP_075715284.1">
    <property type="nucleotide sequence ID" value="NZ_AP019655.1"/>
</dbReference>
<keyword evidence="1" id="KW-0808">Transferase</keyword>
<accession>A0ABX3FEH1</accession>
<dbReference type="Gene3D" id="3.40.50.300">
    <property type="entry name" value="P-loop containing nucleotide triphosphate hydrolases"/>
    <property type="match status" value="1"/>
</dbReference>
<dbReference type="PANTHER" id="PTHR37807:SF3">
    <property type="entry name" value="OS07G0160300 PROTEIN"/>
    <property type="match status" value="1"/>
</dbReference>
<dbReference type="SUPFAM" id="SSF52540">
    <property type="entry name" value="P-loop containing nucleoside triphosphate hydrolases"/>
    <property type="match status" value="1"/>
</dbReference>
<reference evidence="1 2" key="1">
    <citation type="submission" date="2016-09" db="EMBL/GenBank/DDBJ databases">
        <title>Genomic Taxonomy of the Vibrionaceae.</title>
        <authorList>
            <person name="Gonzalez-Castillo A."/>
            <person name="Gomez-Gil B."/>
            <person name="Enciso-Ibarra K."/>
        </authorList>
    </citation>
    <scope>NUCLEOTIDE SEQUENCE [LARGE SCALE GENOMIC DNA]</scope>
    <source>
        <strain evidence="1 2">CAIM 1902</strain>
    </source>
</reference>
<evidence type="ECO:0000313" key="1">
    <source>
        <dbReference type="EMBL" id="OLQ91080.1"/>
    </source>
</evidence>
<evidence type="ECO:0000313" key="2">
    <source>
        <dbReference type="Proteomes" id="UP000186039"/>
    </source>
</evidence>
<dbReference type="GO" id="GO:0016301">
    <property type="term" value="F:kinase activity"/>
    <property type="evidence" value="ECO:0007669"/>
    <property type="project" value="UniProtKB-KW"/>
</dbReference>
<keyword evidence="1" id="KW-0418">Kinase</keyword>
<keyword evidence="2" id="KW-1185">Reference proteome</keyword>
<comment type="caution">
    <text evidence="1">The sequence shown here is derived from an EMBL/GenBank/DDBJ whole genome shotgun (WGS) entry which is preliminary data.</text>
</comment>
<sequence>MKPAILYIFSGLPGSGKTTLAQHLAAQNGGVYLRIDTIEQGLRDLCQFKVEGEGYRLSYRIASDNLRLGNHVIADCCNPISLTRDEWRQVARDAGAQHIDIEIICSDRREHQTRVEQRQSSIDNLILPTWQQVVDREYHPWNEPIIRVDTAGQSIQSSCDELIAKLNQ</sequence>
<organism evidence="1 2">
    <name type="scientific">Vibrio panuliri</name>
    <dbReference type="NCBI Taxonomy" id="1381081"/>
    <lineage>
        <taxon>Bacteria</taxon>
        <taxon>Pseudomonadati</taxon>
        <taxon>Pseudomonadota</taxon>
        <taxon>Gammaproteobacteria</taxon>
        <taxon>Vibrionales</taxon>
        <taxon>Vibrionaceae</taxon>
        <taxon>Vibrio</taxon>
    </lineage>
</organism>
<dbReference type="InterPro" id="IPR027417">
    <property type="entry name" value="P-loop_NTPase"/>
</dbReference>
<name>A0ABX3FEH1_9VIBR</name>
<dbReference type="PANTHER" id="PTHR37807">
    <property type="entry name" value="OS07G0160300 PROTEIN"/>
    <property type="match status" value="1"/>
</dbReference>
<gene>
    <name evidence="1" type="ORF">BIY20_10075</name>
</gene>